<gene>
    <name evidence="1" type="ORF">E2C01_080554</name>
</gene>
<evidence type="ECO:0000313" key="1">
    <source>
        <dbReference type="EMBL" id="MPC85762.1"/>
    </source>
</evidence>
<name>A0A5B7IPI6_PORTR</name>
<protein>
    <submittedName>
        <fullName evidence="1">Uncharacterized protein</fullName>
    </submittedName>
</protein>
<evidence type="ECO:0000313" key="2">
    <source>
        <dbReference type="Proteomes" id="UP000324222"/>
    </source>
</evidence>
<dbReference type="EMBL" id="VSRR010069476">
    <property type="protein sequence ID" value="MPC85762.1"/>
    <property type="molecule type" value="Genomic_DNA"/>
</dbReference>
<reference evidence="1 2" key="1">
    <citation type="submission" date="2019-05" db="EMBL/GenBank/DDBJ databases">
        <title>Another draft genome of Portunus trituberculatus and its Hox gene families provides insights of decapod evolution.</title>
        <authorList>
            <person name="Jeong J.-H."/>
            <person name="Song I."/>
            <person name="Kim S."/>
            <person name="Choi T."/>
            <person name="Kim D."/>
            <person name="Ryu S."/>
            <person name="Kim W."/>
        </authorList>
    </citation>
    <scope>NUCLEOTIDE SEQUENCE [LARGE SCALE GENOMIC DNA]</scope>
    <source>
        <tissue evidence="1">Muscle</tissue>
    </source>
</reference>
<dbReference type="Proteomes" id="UP000324222">
    <property type="component" value="Unassembled WGS sequence"/>
</dbReference>
<organism evidence="1 2">
    <name type="scientific">Portunus trituberculatus</name>
    <name type="common">Swimming crab</name>
    <name type="synonym">Neptunus trituberculatus</name>
    <dbReference type="NCBI Taxonomy" id="210409"/>
    <lineage>
        <taxon>Eukaryota</taxon>
        <taxon>Metazoa</taxon>
        <taxon>Ecdysozoa</taxon>
        <taxon>Arthropoda</taxon>
        <taxon>Crustacea</taxon>
        <taxon>Multicrustacea</taxon>
        <taxon>Malacostraca</taxon>
        <taxon>Eumalacostraca</taxon>
        <taxon>Eucarida</taxon>
        <taxon>Decapoda</taxon>
        <taxon>Pleocyemata</taxon>
        <taxon>Brachyura</taxon>
        <taxon>Eubrachyura</taxon>
        <taxon>Portunoidea</taxon>
        <taxon>Portunidae</taxon>
        <taxon>Portuninae</taxon>
        <taxon>Portunus</taxon>
    </lineage>
</organism>
<dbReference type="AlphaFoldDB" id="A0A5B7IPI6"/>
<comment type="caution">
    <text evidence="1">The sequence shown here is derived from an EMBL/GenBank/DDBJ whole genome shotgun (WGS) entry which is preliminary data.</text>
</comment>
<keyword evidence="2" id="KW-1185">Reference proteome</keyword>
<sequence length="106" mass="11564">MYHRTLTTITTKEDAREAERVHIHRGGDVTWKRKGRKVALQVCTLNVVTVRARVDPKQGIKGQFASLKREVRGADPLGAARWAPLPPLIALNASLLLSGEGGTEGV</sequence>
<accession>A0A5B7IPI6</accession>
<proteinExistence type="predicted"/>